<dbReference type="InterPro" id="IPR050266">
    <property type="entry name" value="AB_hydrolase_sf"/>
</dbReference>
<feature type="domain" description="AB hydrolase-1" evidence="1">
    <location>
        <begin position="26"/>
        <end position="248"/>
    </location>
</feature>
<dbReference type="Proteomes" id="UP000461670">
    <property type="component" value="Unassembled WGS sequence"/>
</dbReference>
<dbReference type="PRINTS" id="PR00111">
    <property type="entry name" value="ABHYDROLASE"/>
</dbReference>
<proteinExistence type="predicted"/>
<evidence type="ECO:0000313" key="2">
    <source>
        <dbReference type="EMBL" id="KAF1018438.1"/>
    </source>
</evidence>
<protein>
    <submittedName>
        <fullName evidence="2">3-oxoadipate enol-lactonase 2</fullName>
    </submittedName>
</protein>
<evidence type="ECO:0000259" key="1">
    <source>
        <dbReference type="Pfam" id="PF00561"/>
    </source>
</evidence>
<gene>
    <name evidence="2" type="primary">catD_3</name>
    <name evidence="2" type="ORF">GAK30_03675</name>
</gene>
<dbReference type="EMBL" id="WNDQ01000086">
    <property type="protein sequence ID" value="KAF1018438.1"/>
    <property type="molecule type" value="Genomic_DNA"/>
</dbReference>
<dbReference type="Gene3D" id="3.40.50.1820">
    <property type="entry name" value="alpha/beta hydrolase"/>
    <property type="match status" value="1"/>
</dbReference>
<comment type="caution">
    <text evidence="2">The sequence shown here is derived from an EMBL/GenBank/DDBJ whole genome shotgun (WGS) entry which is preliminary data.</text>
</comment>
<sequence length="265" mass="28625">MTTDLHWAHLDGISIRYTDNGKQGRPLLLLHEMGGSLESWGGVLAALPPRQRIIRCDMRGAGGSEKIRREVSCDVFADDVAKLLDHLKVPEADVAGVAIGGCIGLNLAARYPARVKKLVPINPPTDAAGRAGEVLRERARLTDEQGMRGVVDAALARSYPELLRGDRQAYDAYVARFITNDPTSYAHVLRALLAVDFTPLWSLITAPVLFAAGTHDLVRTPAATKAAAGQVPRADFLEIEGGHIPSVQAPDALARILVDYFELHA</sequence>
<dbReference type="AlphaFoldDB" id="A0A7V8JNV4"/>
<dbReference type="Pfam" id="PF00561">
    <property type="entry name" value="Abhydrolase_1"/>
    <property type="match status" value="1"/>
</dbReference>
<organism evidence="2 3">
    <name type="scientific">Paracidovorax wautersii</name>
    <dbReference type="NCBI Taxonomy" id="1177982"/>
    <lineage>
        <taxon>Bacteria</taxon>
        <taxon>Pseudomonadati</taxon>
        <taxon>Pseudomonadota</taxon>
        <taxon>Betaproteobacteria</taxon>
        <taxon>Burkholderiales</taxon>
        <taxon>Comamonadaceae</taxon>
        <taxon>Paracidovorax</taxon>
    </lineage>
</organism>
<name>A0A7V8JNV4_9BURK</name>
<evidence type="ECO:0000313" key="3">
    <source>
        <dbReference type="Proteomes" id="UP000461670"/>
    </source>
</evidence>
<dbReference type="InterPro" id="IPR000073">
    <property type="entry name" value="AB_hydrolase_1"/>
</dbReference>
<reference evidence="3" key="1">
    <citation type="journal article" date="2020" name="MBio">
        <title>Horizontal gene transfer to a defensive symbiont with a reduced genome amongst a multipartite beetle microbiome.</title>
        <authorList>
            <person name="Waterworth S.C."/>
            <person name="Florez L.V."/>
            <person name="Rees E.R."/>
            <person name="Hertweck C."/>
            <person name="Kaltenpoth M."/>
            <person name="Kwan J.C."/>
        </authorList>
    </citation>
    <scope>NUCLEOTIDE SEQUENCE [LARGE SCALE GENOMIC DNA]</scope>
</reference>
<dbReference type="SUPFAM" id="SSF53474">
    <property type="entry name" value="alpha/beta-Hydrolases"/>
    <property type="match status" value="1"/>
</dbReference>
<dbReference type="PANTHER" id="PTHR43798">
    <property type="entry name" value="MONOACYLGLYCEROL LIPASE"/>
    <property type="match status" value="1"/>
</dbReference>
<accession>A0A7V8JNV4</accession>
<dbReference type="InterPro" id="IPR029058">
    <property type="entry name" value="AB_hydrolase_fold"/>
</dbReference>